<reference evidence="5" key="2">
    <citation type="submission" date="2020-05" db="UniProtKB">
        <authorList>
            <consortium name="EnsemblMetazoa"/>
        </authorList>
    </citation>
    <scope>IDENTIFICATION</scope>
    <source>
        <strain evidence="5">JHB</strain>
    </source>
</reference>
<dbReference type="VEuPathDB" id="VectorBase:CQUJHB012527"/>
<keyword evidence="3" id="KW-0732">Signal</keyword>
<dbReference type="PANTHER" id="PTHR10380:SF218">
    <property type="entry name" value="ADULT CUTICLE PROTEIN 65AA-RELATED"/>
    <property type="match status" value="1"/>
</dbReference>
<evidence type="ECO:0000256" key="1">
    <source>
        <dbReference type="ARBA" id="ARBA00022460"/>
    </source>
</evidence>
<feature type="signal peptide" evidence="3">
    <location>
        <begin position="1"/>
        <end position="17"/>
    </location>
</feature>
<dbReference type="EMBL" id="DS232561">
    <property type="protein sequence ID" value="EDS43460.1"/>
    <property type="molecule type" value="Genomic_DNA"/>
</dbReference>
<dbReference type="GO" id="GO:0008010">
    <property type="term" value="F:structural constituent of chitin-based larval cuticle"/>
    <property type="evidence" value="ECO:0007669"/>
    <property type="project" value="TreeGrafter"/>
</dbReference>
<dbReference type="AlphaFoldDB" id="B0XA34"/>
<dbReference type="InterPro" id="IPR000618">
    <property type="entry name" value="Insect_cuticle"/>
</dbReference>
<evidence type="ECO:0000313" key="6">
    <source>
        <dbReference type="Proteomes" id="UP000002320"/>
    </source>
</evidence>
<sequence>MKVLVVFAVIAVAAVMADTKILKYENVQDGEGTYKYAYETDDGTSHVEQGDQKGEDLTVQGNFKFIGDDGQEYKVKYVADGNTGFRAEGAHIPNEYVDKLSTLH</sequence>
<dbReference type="eggNOG" id="ENOG502T8IT">
    <property type="taxonomic scope" value="Eukaryota"/>
</dbReference>
<evidence type="ECO:0000313" key="4">
    <source>
        <dbReference type="EMBL" id="EDS43460.1"/>
    </source>
</evidence>
<dbReference type="InterPro" id="IPR031311">
    <property type="entry name" value="CHIT_BIND_RR_consensus"/>
</dbReference>
<feature type="chain" id="PRO_5014567254" description="Pupal cuticle protein" evidence="3">
    <location>
        <begin position="18"/>
        <end position="104"/>
    </location>
</feature>
<keyword evidence="6" id="KW-1185">Reference proteome</keyword>
<evidence type="ECO:0000313" key="5">
    <source>
        <dbReference type="EnsemblMetazoa" id="CPIJ016325-PA"/>
    </source>
</evidence>
<dbReference type="STRING" id="7176.B0XA34"/>
<accession>B0XA34</accession>
<evidence type="ECO:0008006" key="7">
    <source>
        <dbReference type="Google" id="ProtNLM"/>
    </source>
</evidence>
<dbReference type="OrthoDB" id="6515429at2759"/>
<dbReference type="KEGG" id="cqu:CpipJ_CPIJ016325"/>
<dbReference type="HOGENOM" id="CLU_065450_7_3_1"/>
<dbReference type="PANTHER" id="PTHR10380">
    <property type="entry name" value="CUTICLE PROTEIN"/>
    <property type="match status" value="1"/>
</dbReference>
<dbReference type="PROSITE" id="PS51155">
    <property type="entry name" value="CHIT_BIND_RR_2"/>
    <property type="match status" value="1"/>
</dbReference>
<dbReference type="OMA" id="DHIPQEY"/>
<organism>
    <name type="scientific">Culex quinquefasciatus</name>
    <name type="common">Southern house mosquito</name>
    <name type="synonym">Culex pungens</name>
    <dbReference type="NCBI Taxonomy" id="7176"/>
    <lineage>
        <taxon>Eukaryota</taxon>
        <taxon>Metazoa</taxon>
        <taxon>Ecdysozoa</taxon>
        <taxon>Arthropoda</taxon>
        <taxon>Hexapoda</taxon>
        <taxon>Insecta</taxon>
        <taxon>Pterygota</taxon>
        <taxon>Neoptera</taxon>
        <taxon>Endopterygota</taxon>
        <taxon>Diptera</taxon>
        <taxon>Nematocera</taxon>
        <taxon>Culicoidea</taxon>
        <taxon>Culicidae</taxon>
        <taxon>Culicinae</taxon>
        <taxon>Culicini</taxon>
        <taxon>Culex</taxon>
        <taxon>Culex</taxon>
    </lineage>
</organism>
<dbReference type="InParanoid" id="B0XA34"/>
<protein>
    <recommendedName>
        <fullName evidence="7">Pupal cuticle protein</fullName>
    </recommendedName>
</protein>
<keyword evidence="1 2" id="KW-0193">Cuticle</keyword>
<name>B0XA34_CULQU</name>
<dbReference type="Pfam" id="PF00379">
    <property type="entry name" value="Chitin_bind_4"/>
    <property type="match status" value="1"/>
</dbReference>
<dbReference type="PRINTS" id="PR00947">
    <property type="entry name" value="CUTICLE"/>
</dbReference>
<dbReference type="PROSITE" id="PS00233">
    <property type="entry name" value="CHIT_BIND_RR_1"/>
    <property type="match status" value="1"/>
</dbReference>
<dbReference type="GO" id="GO:0062129">
    <property type="term" value="C:chitin-based extracellular matrix"/>
    <property type="evidence" value="ECO:0007669"/>
    <property type="project" value="TreeGrafter"/>
</dbReference>
<proteinExistence type="predicted"/>
<reference evidence="4" key="1">
    <citation type="submission" date="2007-03" db="EMBL/GenBank/DDBJ databases">
        <title>Annotation of Culex pipiens quinquefasciatus.</title>
        <authorList>
            <consortium name="The Broad Institute Genome Sequencing Platform"/>
            <person name="Atkinson P.W."/>
            <person name="Hemingway J."/>
            <person name="Christensen B.M."/>
            <person name="Higgs S."/>
            <person name="Kodira C."/>
            <person name="Hannick L."/>
            <person name="Megy K."/>
            <person name="O'Leary S."/>
            <person name="Pearson M."/>
            <person name="Haas B.J."/>
            <person name="Mauceli E."/>
            <person name="Wortman J.R."/>
            <person name="Lee N.H."/>
            <person name="Guigo R."/>
            <person name="Stanke M."/>
            <person name="Alvarado L."/>
            <person name="Amedeo P."/>
            <person name="Antoine C.H."/>
            <person name="Arensburger P."/>
            <person name="Bidwell S.L."/>
            <person name="Crawford M."/>
            <person name="Camaro F."/>
            <person name="Devon K."/>
            <person name="Engels R."/>
            <person name="Hammond M."/>
            <person name="Howarth C."/>
            <person name="Koehrsen M."/>
            <person name="Lawson D."/>
            <person name="Montgomery P."/>
            <person name="Nene V."/>
            <person name="Nusbaum C."/>
            <person name="Puiu D."/>
            <person name="Romero-Severson J."/>
            <person name="Severson D.W."/>
            <person name="Shumway M."/>
            <person name="Sisk P."/>
            <person name="Stolte C."/>
            <person name="Zeng Q."/>
            <person name="Eisenstadt E."/>
            <person name="Fraser-Liggett C."/>
            <person name="Strausberg R."/>
            <person name="Galagan J."/>
            <person name="Birren B."/>
            <person name="Collins F.H."/>
        </authorList>
    </citation>
    <scope>NUCLEOTIDE SEQUENCE [LARGE SCALE GENOMIC DNA]</scope>
    <source>
        <strain evidence="4">JHB</strain>
    </source>
</reference>
<evidence type="ECO:0000256" key="3">
    <source>
        <dbReference type="SAM" id="SignalP"/>
    </source>
</evidence>
<dbReference type="EnsemblMetazoa" id="CPIJ016325-RA">
    <property type="protein sequence ID" value="CPIJ016325-PA"/>
    <property type="gene ID" value="CPIJ016325"/>
</dbReference>
<gene>
    <name evidence="5" type="primary">6049800</name>
    <name evidence="4" type="ORF">CpipJ_CPIJ016325</name>
</gene>
<dbReference type="Proteomes" id="UP000002320">
    <property type="component" value="Unassembled WGS sequence"/>
</dbReference>
<evidence type="ECO:0000256" key="2">
    <source>
        <dbReference type="PROSITE-ProRule" id="PRU00497"/>
    </source>
</evidence>
<dbReference type="InterPro" id="IPR050468">
    <property type="entry name" value="Cuticle_Struct_Prot"/>
</dbReference>
<dbReference type="VEuPathDB" id="VectorBase:CPIJ016325"/>